<name>N8YEJ3_ACIGI</name>
<keyword evidence="2" id="KW-1185">Reference proteome</keyword>
<dbReference type="AlphaFoldDB" id="N8YEJ3"/>
<organism evidence="1 2">
    <name type="scientific">Acinetobacter guillouiae NIPH 991</name>
    <dbReference type="NCBI Taxonomy" id="1217656"/>
    <lineage>
        <taxon>Bacteria</taxon>
        <taxon>Pseudomonadati</taxon>
        <taxon>Pseudomonadota</taxon>
        <taxon>Gammaproteobacteria</taxon>
        <taxon>Moraxellales</taxon>
        <taxon>Moraxellaceae</taxon>
        <taxon>Acinetobacter</taxon>
    </lineage>
</organism>
<dbReference type="HOGENOM" id="CLU_3039405_0_0_6"/>
<proteinExistence type="predicted"/>
<gene>
    <name evidence="1" type="ORF">F964_01024</name>
</gene>
<sequence>MSNKGVSGLHKHFRDLYESLHRKGGNKGITRIKDHYIEKYWPSVLESERIYAFS</sequence>
<accession>N8YEJ3</accession>
<dbReference type="EMBL" id="APPJ01000009">
    <property type="protein sequence ID" value="ENV17720.1"/>
    <property type="molecule type" value="Genomic_DNA"/>
</dbReference>
<dbReference type="Proteomes" id="UP000013148">
    <property type="component" value="Unassembled WGS sequence"/>
</dbReference>
<protein>
    <submittedName>
        <fullName evidence="1">Uncharacterized protein</fullName>
    </submittedName>
</protein>
<reference evidence="1 2" key="1">
    <citation type="submission" date="2013-02" db="EMBL/GenBank/DDBJ databases">
        <title>The Genome Sequence of Acinetobacter guillouiae NIPH 991.</title>
        <authorList>
            <consortium name="The Broad Institute Genome Sequencing Platform"/>
            <consortium name="The Broad Institute Genome Sequencing Center for Infectious Disease"/>
            <person name="Cerqueira G."/>
            <person name="Feldgarden M."/>
            <person name="Courvalin P."/>
            <person name="Perichon B."/>
            <person name="Grillot-Courvalin C."/>
            <person name="Clermont D."/>
            <person name="Rocha E."/>
            <person name="Yoon E.-J."/>
            <person name="Nemec A."/>
            <person name="Walker B."/>
            <person name="Young S.K."/>
            <person name="Zeng Q."/>
            <person name="Gargeya S."/>
            <person name="Fitzgerald M."/>
            <person name="Haas B."/>
            <person name="Abouelleil A."/>
            <person name="Alvarado L."/>
            <person name="Arachchi H.M."/>
            <person name="Berlin A.M."/>
            <person name="Chapman S.B."/>
            <person name="Dewar J."/>
            <person name="Goldberg J."/>
            <person name="Griggs A."/>
            <person name="Gujja S."/>
            <person name="Hansen M."/>
            <person name="Howarth C."/>
            <person name="Imamovic A."/>
            <person name="Larimer J."/>
            <person name="McCowan C."/>
            <person name="Murphy C."/>
            <person name="Neiman D."/>
            <person name="Pearson M."/>
            <person name="Priest M."/>
            <person name="Roberts A."/>
            <person name="Saif S."/>
            <person name="Shea T."/>
            <person name="Sisk P."/>
            <person name="Sykes S."/>
            <person name="Wortman J."/>
            <person name="Nusbaum C."/>
            <person name="Birren B."/>
        </authorList>
    </citation>
    <scope>NUCLEOTIDE SEQUENCE [LARGE SCALE GENOMIC DNA]</scope>
    <source>
        <strain evidence="1 2">NIPH 991</strain>
    </source>
</reference>
<evidence type="ECO:0000313" key="1">
    <source>
        <dbReference type="EMBL" id="ENV17720.1"/>
    </source>
</evidence>
<comment type="caution">
    <text evidence="1">The sequence shown here is derived from an EMBL/GenBank/DDBJ whole genome shotgun (WGS) entry which is preliminary data.</text>
</comment>
<evidence type="ECO:0000313" key="2">
    <source>
        <dbReference type="Proteomes" id="UP000013148"/>
    </source>
</evidence>